<organism evidence="2">
    <name type="scientific">bioreactor metagenome</name>
    <dbReference type="NCBI Taxonomy" id="1076179"/>
    <lineage>
        <taxon>unclassified sequences</taxon>
        <taxon>metagenomes</taxon>
        <taxon>ecological metagenomes</taxon>
    </lineage>
</organism>
<evidence type="ECO:0000313" key="2">
    <source>
        <dbReference type="EMBL" id="MPN11652.1"/>
    </source>
</evidence>
<keyword evidence="2" id="KW-0378">Hydrolase</keyword>
<dbReference type="Gene3D" id="3.60.21.10">
    <property type="match status" value="1"/>
</dbReference>
<dbReference type="SUPFAM" id="SSF56300">
    <property type="entry name" value="Metallo-dependent phosphatases"/>
    <property type="match status" value="1"/>
</dbReference>
<dbReference type="Pfam" id="PF12850">
    <property type="entry name" value="Metallophos_2"/>
    <property type="match status" value="1"/>
</dbReference>
<reference evidence="2" key="1">
    <citation type="submission" date="2019-08" db="EMBL/GenBank/DDBJ databases">
        <authorList>
            <person name="Kucharzyk K."/>
            <person name="Murdoch R.W."/>
            <person name="Higgins S."/>
            <person name="Loffler F."/>
        </authorList>
    </citation>
    <scope>NUCLEOTIDE SEQUENCE</scope>
</reference>
<dbReference type="EC" id="3.1.4.-" evidence="2"/>
<dbReference type="InterPro" id="IPR000979">
    <property type="entry name" value="Phosphodiesterase_MJ0936/Vps29"/>
</dbReference>
<dbReference type="InterPro" id="IPR024654">
    <property type="entry name" value="Calcineurin-like_PHP_lpxH"/>
</dbReference>
<comment type="caution">
    <text evidence="2">The sequence shown here is derived from an EMBL/GenBank/DDBJ whole genome shotgun (WGS) entry which is preliminary data.</text>
</comment>
<dbReference type="AlphaFoldDB" id="A0A645FDW6"/>
<accession>A0A645FDW6</accession>
<gene>
    <name evidence="2" type="primary">yfcE_12</name>
    <name evidence="2" type="ORF">SDC9_158956</name>
</gene>
<protein>
    <submittedName>
        <fullName evidence="2">Phosphodiesterase YfcE</fullName>
        <ecNumber evidence="2">3.1.4.-</ecNumber>
    </submittedName>
</protein>
<dbReference type="GO" id="GO:0016787">
    <property type="term" value="F:hydrolase activity"/>
    <property type="evidence" value="ECO:0007669"/>
    <property type="project" value="UniProtKB-KW"/>
</dbReference>
<dbReference type="NCBIfam" id="TIGR00040">
    <property type="entry name" value="yfcE"/>
    <property type="match status" value="1"/>
</dbReference>
<sequence length="124" mass="13802">MLNKYADRIIGVRGNCDAEIDQSLLAYDAGGDYQKAVLNHRTFFVTHGHIYQPDNHPVLPDGSIFLSGHTHLPDIHETSGIYYLNPGSIALPKGDNPPSYGLIDEERLIIQDFAGNIIREMKIV</sequence>
<dbReference type="EMBL" id="VSSQ01057887">
    <property type="protein sequence ID" value="MPN11652.1"/>
    <property type="molecule type" value="Genomic_DNA"/>
</dbReference>
<proteinExistence type="predicted"/>
<dbReference type="InterPro" id="IPR029052">
    <property type="entry name" value="Metallo-depent_PP-like"/>
</dbReference>
<dbReference type="NCBIfam" id="NF006988">
    <property type="entry name" value="PRK09453.1"/>
    <property type="match status" value="1"/>
</dbReference>
<name>A0A645FDW6_9ZZZZ</name>
<feature type="domain" description="Calcineurin-like phosphoesterase" evidence="1">
    <location>
        <begin position="5"/>
        <end position="105"/>
    </location>
</feature>
<evidence type="ECO:0000259" key="1">
    <source>
        <dbReference type="Pfam" id="PF12850"/>
    </source>
</evidence>